<evidence type="ECO:0000313" key="1">
    <source>
        <dbReference type="EMBL" id="KAG2606851.1"/>
    </source>
</evidence>
<comment type="caution">
    <text evidence="1">The sequence shown here is derived from an EMBL/GenBank/DDBJ whole genome shotgun (WGS) entry which is preliminary data.</text>
</comment>
<dbReference type="Proteomes" id="UP000823388">
    <property type="component" value="Chromosome 4N"/>
</dbReference>
<proteinExistence type="predicted"/>
<gene>
    <name evidence="1" type="ORF">PVAP13_4NG164343</name>
</gene>
<sequence length="112" mass="13073">MKNSELQCLDGHLLKALINVGANKARISRWYDKKVKTKTFEQGELVWKLILPIGTKSLKFSKWSPMWEGPFRINRYVPSNAYILETLEGEEYSKALNGKYLKKYYPSIWVDA</sequence>
<name>A0A8T0T693_PANVG</name>
<reference evidence="1" key="1">
    <citation type="submission" date="2020-05" db="EMBL/GenBank/DDBJ databases">
        <title>WGS assembly of Panicum virgatum.</title>
        <authorList>
            <person name="Lovell J.T."/>
            <person name="Jenkins J."/>
            <person name="Shu S."/>
            <person name="Juenger T.E."/>
            <person name="Schmutz J."/>
        </authorList>
    </citation>
    <scope>NUCLEOTIDE SEQUENCE</scope>
    <source>
        <strain evidence="1">AP13</strain>
    </source>
</reference>
<dbReference type="AlphaFoldDB" id="A0A8T0T693"/>
<keyword evidence="2" id="KW-1185">Reference proteome</keyword>
<organism evidence="1 2">
    <name type="scientific">Panicum virgatum</name>
    <name type="common">Blackwell switchgrass</name>
    <dbReference type="NCBI Taxonomy" id="38727"/>
    <lineage>
        <taxon>Eukaryota</taxon>
        <taxon>Viridiplantae</taxon>
        <taxon>Streptophyta</taxon>
        <taxon>Embryophyta</taxon>
        <taxon>Tracheophyta</taxon>
        <taxon>Spermatophyta</taxon>
        <taxon>Magnoliopsida</taxon>
        <taxon>Liliopsida</taxon>
        <taxon>Poales</taxon>
        <taxon>Poaceae</taxon>
        <taxon>PACMAD clade</taxon>
        <taxon>Panicoideae</taxon>
        <taxon>Panicodae</taxon>
        <taxon>Paniceae</taxon>
        <taxon>Panicinae</taxon>
        <taxon>Panicum</taxon>
        <taxon>Panicum sect. Hiantes</taxon>
    </lineage>
</organism>
<dbReference type="EMBL" id="CM029044">
    <property type="protein sequence ID" value="KAG2606851.1"/>
    <property type="molecule type" value="Genomic_DNA"/>
</dbReference>
<accession>A0A8T0T693</accession>
<protein>
    <submittedName>
        <fullName evidence="1">Uncharacterized protein</fullName>
    </submittedName>
</protein>
<evidence type="ECO:0000313" key="2">
    <source>
        <dbReference type="Proteomes" id="UP000823388"/>
    </source>
</evidence>